<keyword evidence="3 4" id="KW-0597">Phosphoprotein</keyword>
<dbReference type="SMART" id="SM00387">
    <property type="entry name" value="HATPase_c"/>
    <property type="match status" value="1"/>
</dbReference>
<dbReference type="Pfam" id="PF00512">
    <property type="entry name" value="HisKA"/>
    <property type="match status" value="1"/>
</dbReference>
<dbReference type="InterPro" id="IPR000700">
    <property type="entry name" value="PAS-assoc_C"/>
</dbReference>
<feature type="domain" description="Response regulatory" evidence="7">
    <location>
        <begin position="677"/>
        <end position="789"/>
    </location>
</feature>
<dbReference type="eggNOG" id="COG4191">
    <property type="taxonomic scope" value="Bacteria"/>
</dbReference>
<dbReference type="PROSITE" id="PS50112">
    <property type="entry name" value="PAS"/>
    <property type="match status" value="1"/>
</dbReference>
<dbReference type="OrthoDB" id="9816309at2"/>
<dbReference type="CDD" id="cd00130">
    <property type="entry name" value="PAS"/>
    <property type="match status" value="2"/>
</dbReference>
<keyword evidence="10" id="KW-0418">Kinase</keyword>
<sequence>MTLDIEEAPRPEWSGIDPRGAVAILAPHGRDAAVAKELLRGEKLDTLAAASLAELAALVERQIGAVLVTEEALIGPGSEVLSAALEAQPTWSDVPFIVLANGSPGARSSHARSRMDQLGNAVLLSRPLHVEELLRAVRSALTARRRQHEARERLEELQLRERQLRDSEAKFNAIANSVDHMIWTTLPDGYHDYYNDRWYEFTGVPVGSTDGEAWNGMFHPDDQERAWATWRHSLATGAPYEIEYRLRHRSGEYRWVLGRAHAVRDAAGEIRRWYGSCTDIHDEVLHREARVSDLTQQRDRAWNLSLDLMMVATVEGEIVTLNAAWTRILGWPVDELDSARLGELIHPDDLPTTAAVFEQLRERPLIEPYEYRIRARDGSYRWFAWTGSTHEGRVYAAGRDVTERKAKDAALQATEAALRQSQKLDMIGQLTGGVAHDFNNLLMAIRSSLELLRRRLPSDEQTRRYLDNAIRATSRGAGLTQRMLAFARKQDLRSDAVDVGALLPDLRELLQRSLGPQVEIVIEVAEELPAAEVDLNQLEMAILNLAVNARDAMDGDGQLTLRAEPLTAQDDPDLTPGDYVRITVRDTGSGMDAETLAQAMEPFFTTKGVGKGTGLGLSMVHGLAKQSGGTFRMDSAPGAGTAAMLYLPVAQAAGADEPAADAAPAPEPERAHKERLTIVAVDDDVLVSMGTVGLLEDLGHEVIECHSGKEALAALAERDDVDLLITDHAMPRMTGVELAREVRALRPDLPIILATGYADMPAGGADYITARLEKPFSDSALADLLAELT</sequence>
<dbReference type="CDD" id="cd00082">
    <property type="entry name" value="HisKA"/>
    <property type="match status" value="1"/>
</dbReference>
<dbReference type="AlphaFoldDB" id="Q2CB23"/>
<reference evidence="10 11" key="1">
    <citation type="journal article" date="2010" name="J. Bacteriol.">
        <title>Genome sequences of Oceanicola granulosus HTCC2516(T) and Oceanicola batsensis HTCC2597(TDelta).</title>
        <authorList>
            <person name="Thrash J.C."/>
            <person name="Cho J.C."/>
            <person name="Vergin K.L."/>
            <person name="Giovannoni S.J."/>
        </authorList>
    </citation>
    <scope>NUCLEOTIDE SEQUENCE [LARGE SCALE GENOMIC DNA]</scope>
    <source>
        <strain evidence="11">ATCC BAA-861 / DSM 15982 / KCTC 12143 / HTCC2516</strain>
    </source>
</reference>
<dbReference type="Gene3D" id="3.30.450.20">
    <property type="entry name" value="PAS domain"/>
    <property type="match status" value="2"/>
</dbReference>
<dbReference type="SMART" id="SM00091">
    <property type="entry name" value="PAS"/>
    <property type="match status" value="2"/>
</dbReference>
<protein>
    <recommendedName>
        <fullName evidence="2">histidine kinase</fullName>
        <ecNumber evidence="2">2.7.13.3</ecNumber>
    </recommendedName>
</protein>
<dbReference type="InterPro" id="IPR011006">
    <property type="entry name" value="CheY-like_superfamily"/>
</dbReference>
<dbReference type="EMBL" id="AAOT01000044">
    <property type="protein sequence ID" value="EAR49853.1"/>
    <property type="molecule type" value="Genomic_DNA"/>
</dbReference>
<dbReference type="InterPro" id="IPR035965">
    <property type="entry name" value="PAS-like_dom_sf"/>
</dbReference>
<evidence type="ECO:0000259" key="7">
    <source>
        <dbReference type="PROSITE" id="PS50110"/>
    </source>
</evidence>
<evidence type="ECO:0000259" key="6">
    <source>
        <dbReference type="PROSITE" id="PS50109"/>
    </source>
</evidence>
<dbReference type="HOGENOM" id="CLU_000445_114_51_5"/>
<evidence type="ECO:0000256" key="2">
    <source>
        <dbReference type="ARBA" id="ARBA00012438"/>
    </source>
</evidence>
<dbReference type="Proteomes" id="UP000003635">
    <property type="component" value="Unassembled WGS sequence"/>
</dbReference>
<dbReference type="InterPro" id="IPR004358">
    <property type="entry name" value="Sig_transdc_His_kin-like_C"/>
</dbReference>
<feature type="coiled-coil region" evidence="5">
    <location>
        <begin position="140"/>
        <end position="167"/>
    </location>
</feature>
<dbReference type="InterPro" id="IPR003661">
    <property type="entry name" value="HisK_dim/P_dom"/>
</dbReference>
<comment type="caution">
    <text evidence="10">The sequence shown here is derived from an EMBL/GenBank/DDBJ whole genome shotgun (WGS) entry which is preliminary data.</text>
</comment>
<organism evidence="10 11">
    <name type="scientific">Oceanicola granulosus (strain ATCC BAA-861 / DSM 15982 / KCTC 12143 / HTCC2516)</name>
    <dbReference type="NCBI Taxonomy" id="314256"/>
    <lineage>
        <taxon>Bacteria</taxon>
        <taxon>Pseudomonadati</taxon>
        <taxon>Pseudomonadota</taxon>
        <taxon>Alphaproteobacteria</taxon>
        <taxon>Rhodobacterales</taxon>
        <taxon>Roseobacteraceae</taxon>
        <taxon>Oceanicola</taxon>
    </lineage>
</organism>
<dbReference type="InterPro" id="IPR036890">
    <property type="entry name" value="HATPase_C_sf"/>
</dbReference>
<dbReference type="Gene3D" id="1.10.287.130">
    <property type="match status" value="1"/>
</dbReference>
<dbReference type="PRINTS" id="PR00344">
    <property type="entry name" value="BCTRLSENSOR"/>
</dbReference>
<dbReference type="SMART" id="SM00086">
    <property type="entry name" value="PAC"/>
    <property type="match status" value="2"/>
</dbReference>
<dbReference type="Pfam" id="PF02518">
    <property type="entry name" value="HATPase_c"/>
    <property type="match status" value="1"/>
</dbReference>
<dbReference type="PROSITE" id="PS50109">
    <property type="entry name" value="HIS_KIN"/>
    <property type="match status" value="1"/>
</dbReference>
<evidence type="ECO:0000313" key="11">
    <source>
        <dbReference type="Proteomes" id="UP000003635"/>
    </source>
</evidence>
<keyword evidence="11" id="KW-1185">Reference proteome</keyword>
<dbReference type="SUPFAM" id="SSF55785">
    <property type="entry name" value="PYP-like sensor domain (PAS domain)"/>
    <property type="match status" value="2"/>
</dbReference>
<dbReference type="STRING" id="314256.OG2516_14271"/>
<dbReference type="InterPro" id="IPR000014">
    <property type="entry name" value="PAS"/>
</dbReference>
<dbReference type="PANTHER" id="PTHR43065">
    <property type="entry name" value="SENSOR HISTIDINE KINASE"/>
    <property type="match status" value="1"/>
</dbReference>
<dbReference type="InterPro" id="IPR001610">
    <property type="entry name" value="PAC"/>
</dbReference>
<keyword evidence="5" id="KW-0175">Coiled coil</keyword>
<feature type="domain" description="PAS" evidence="8">
    <location>
        <begin position="309"/>
        <end position="364"/>
    </location>
</feature>
<dbReference type="SUPFAM" id="SSF47384">
    <property type="entry name" value="Homodimeric domain of signal transducing histidine kinase"/>
    <property type="match status" value="1"/>
</dbReference>
<dbReference type="RefSeq" id="WP_007256370.1">
    <property type="nucleotide sequence ID" value="NZ_CH724108.1"/>
</dbReference>
<proteinExistence type="predicted"/>
<name>Q2CB23_OCEGH</name>
<dbReference type="SMART" id="SM00448">
    <property type="entry name" value="REC"/>
    <property type="match status" value="1"/>
</dbReference>
<dbReference type="InterPro" id="IPR013655">
    <property type="entry name" value="PAS_fold_3"/>
</dbReference>
<keyword evidence="10" id="KW-0808">Transferase</keyword>
<dbReference type="InterPro" id="IPR001789">
    <property type="entry name" value="Sig_transdc_resp-reg_receiver"/>
</dbReference>
<dbReference type="InterPro" id="IPR005467">
    <property type="entry name" value="His_kinase_dom"/>
</dbReference>
<dbReference type="SMART" id="SM00388">
    <property type="entry name" value="HisKA"/>
    <property type="match status" value="1"/>
</dbReference>
<dbReference type="NCBIfam" id="TIGR00229">
    <property type="entry name" value="sensory_box"/>
    <property type="match status" value="2"/>
</dbReference>
<dbReference type="Gene3D" id="3.40.50.2300">
    <property type="match status" value="1"/>
</dbReference>
<dbReference type="EC" id="2.7.13.3" evidence="2"/>
<gene>
    <name evidence="10" type="ORF">OG2516_14271</name>
</gene>
<evidence type="ECO:0000256" key="5">
    <source>
        <dbReference type="SAM" id="Coils"/>
    </source>
</evidence>
<dbReference type="InterPro" id="IPR036097">
    <property type="entry name" value="HisK_dim/P_sf"/>
</dbReference>
<dbReference type="Pfam" id="PF00072">
    <property type="entry name" value="Response_reg"/>
    <property type="match status" value="1"/>
</dbReference>
<evidence type="ECO:0000256" key="4">
    <source>
        <dbReference type="PROSITE-ProRule" id="PRU00169"/>
    </source>
</evidence>
<evidence type="ECO:0000256" key="1">
    <source>
        <dbReference type="ARBA" id="ARBA00000085"/>
    </source>
</evidence>
<comment type="catalytic activity">
    <reaction evidence="1">
        <text>ATP + protein L-histidine = ADP + protein N-phospho-L-histidine.</text>
        <dbReference type="EC" id="2.7.13.3"/>
    </reaction>
</comment>
<feature type="modified residue" description="4-aspartylphosphate" evidence="4">
    <location>
        <position position="727"/>
    </location>
</feature>
<dbReference type="SUPFAM" id="SSF52172">
    <property type="entry name" value="CheY-like"/>
    <property type="match status" value="2"/>
</dbReference>
<accession>Q2CB23</accession>
<dbReference type="InterPro" id="IPR003594">
    <property type="entry name" value="HATPase_dom"/>
</dbReference>
<feature type="domain" description="Histidine kinase" evidence="6">
    <location>
        <begin position="433"/>
        <end position="651"/>
    </location>
</feature>
<evidence type="ECO:0000313" key="10">
    <source>
        <dbReference type="EMBL" id="EAR49853.1"/>
    </source>
</evidence>
<dbReference type="Gene3D" id="3.30.565.10">
    <property type="entry name" value="Histidine kinase-like ATPase, C-terminal domain"/>
    <property type="match status" value="1"/>
</dbReference>
<evidence type="ECO:0000259" key="8">
    <source>
        <dbReference type="PROSITE" id="PS50112"/>
    </source>
</evidence>
<evidence type="ECO:0000256" key="3">
    <source>
        <dbReference type="ARBA" id="ARBA00022553"/>
    </source>
</evidence>
<dbReference type="PROSITE" id="PS50110">
    <property type="entry name" value="RESPONSE_REGULATORY"/>
    <property type="match status" value="1"/>
</dbReference>
<dbReference type="GO" id="GO:0000155">
    <property type="term" value="F:phosphorelay sensor kinase activity"/>
    <property type="evidence" value="ECO:0007669"/>
    <property type="project" value="InterPro"/>
</dbReference>
<feature type="domain" description="PAC" evidence="9">
    <location>
        <begin position="240"/>
        <end position="292"/>
    </location>
</feature>
<dbReference type="FunFam" id="3.30.450.20:FF:000099">
    <property type="entry name" value="Sensory box sensor histidine kinase"/>
    <property type="match status" value="1"/>
</dbReference>
<dbReference type="PANTHER" id="PTHR43065:SF42">
    <property type="entry name" value="TWO-COMPONENT SENSOR PPRA"/>
    <property type="match status" value="1"/>
</dbReference>
<dbReference type="PROSITE" id="PS50113">
    <property type="entry name" value="PAC"/>
    <property type="match status" value="1"/>
</dbReference>
<dbReference type="Pfam" id="PF08447">
    <property type="entry name" value="PAS_3"/>
    <property type="match status" value="2"/>
</dbReference>
<evidence type="ECO:0000259" key="9">
    <source>
        <dbReference type="PROSITE" id="PS50113"/>
    </source>
</evidence>
<dbReference type="SUPFAM" id="SSF55874">
    <property type="entry name" value="ATPase domain of HSP90 chaperone/DNA topoisomerase II/histidine kinase"/>
    <property type="match status" value="1"/>
</dbReference>